<evidence type="ECO:0000313" key="1">
    <source>
        <dbReference type="EMBL" id="KAL0482084.1"/>
    </source>
</evidence>
<keyword evidence="2" id="KW-1185">Reference proteome</keyword>
<feature type="non-terminal residue" evidence="1">
    <location>
        <position position="139"/>
    </location>
</feature>
<sequence length="139" mass="15472">MKITRPESLTKLRGLVEREYSFSNAVFCTAQFVMIYDNIGAIENGDTVLAFNERHDYEAAAKYNLLGLSRLAVAANGNCLFLSIGETVGDPLARSTIINFMKNELRQYMNMKVSEAQVIKSGNQLLTAMAGTHDEQKDQ</sequence>
<protein>
    <submittedName>
        <fullName evidence="1">Uncharacterized protein</fullName>
    </submittedName>
</protein>
<organism evidence="1 2">
    <name type="scientific">Acrasis kona</name>
    <dbReference type="NCBI Taxonomy" id="1008807"/>
    <lineage>
        <taxon>Eukaryota</taxon>
        <taxon>Discoba</taxon>
        <taxon>Heterolobosea</taxon>
        <taxon>Tetramitia</taxon>
        <taxon>Eutetramitia</taxon>
        <taxon>Acrasidae</taxon>
        <taxon>Acrasis</taxon>
    </lineage>
</organism>
<reference evidence="1 2" key="1">
    <citation type="submission" date="2024-03" db="EMBL/GenBank/DDBJ databases">
        <title>The Acrasis kona genome and developmental transcriptomes reveal deep origins of eukaryotic multicellular pathways.</title>
        <authorList>
            <person name="Sheikh S."/>
            <person name="Fu C.-J."/>
            <person name="Brown M.W."/>
            <person name="Baldauf S.L."/>
        </authorList>
    </citation>
    <scope>NUCLEOTIDE SEQUENCE [LARGE SCALE GENOMIC DNA]</scope>
    <source>
        <strain evidence="1 2">ATCC MYA-3509</strain>
    </source>
</reference>
<gene>
    <name evidence="1" type="ORF">AKO1_013230</name>
</gene>
<name>A0AAW2YZI9_9EUKA</name>
<proteinExistence type="predicted"/>
<comment type="caution">
    <text evidence="1">The sequence shown here is derived from an EMBL/GenBank/DDBJ whole genome shotgun (WGS) entry which is preliminary data.</text>
</comment>
<evidence type="ECO:0000313" key="2">
    <source>
        <dbReference type="Proteomes" id="UP001431209"/>
    </source>
</evidence>
<accession>A0AAW2YZI9</accession>
<dbReference type="Proteomes" id="UP001431209">
    <property type="component" value="Unassembled WGS sequence"/>
</dbReference>
<dbReference type="EMBL" id="JAOPGA020000819">
    <property type="protein sequence ID" value="KAL0482084.1"/>
    <property type="molecule type" value="Genomic_DNA"/>
</dbReference>
<dbReference type="AlphaFoldDB" id="A0AAW2YZI9"/>